<name>A0A1I1B3K8_9PSEU</name>
<dbReference type="STRING" id="490629.SAMN05216266_11168"/>
<dbReference type="NCBIfam" id="TIGR01374">
    <property type="entry name" value="soxD"/>
    <property type="match status" value="1"/>
</dbReference>
<dbReference type="Pfam" id="PF04267">
    <property type="entry name" value="SoxD"/>
    <property type="match status" value="1"/>
</dbReference>
<dbReference type="EMBL" id="FOKG01000011">
    <property type="protein sequence ID" value="SFB43180.1"/>
    <property type="molecule type" value="Genomic_DNA"/>
</dbReference>
<dbReference type="OrthoDB" id="7159274at2"/>
<dbReference type="GO" id="GO:0046653">
    <property type="term" value="P:tetrahydrofolate metabolic process"/>
    <property type="evidence" value="ECO:0007669"/>
    <property type="project" value="InterPro"/>
</dbReference>
<reference evidence="2" key="1">
    <citation type="submission" date="2016-10" db="EMBL/GenBank/DDBJ databases">
        <authorList>
            <person name="Varghese N."/>
            <person name="Submissions S."/>
        </authorList>
    </citation>
    <scope>NUCLEOTIDE SEQUENCE [LARGE SCALE GENOMIC DNA]</scope>
    <source>
        <strain evidence="2">CGMCC 4.3568</strain>
    </source>
</reference>
<organism evidence="1 2">
    <name type="scientific">Amycolatopsis marina</name>
    <dbReference type="NCBI Taxonomy" id="490629"/>
    <lineage>
        <taxon>Bacteria</taxon>
        <taxon>Bacillati</taxon>
        <taxon>Actinomycetota</taxon>
        <taxon>Actinomycetes</taxon>
        <taxon>Pseudonocardiales</taxon>
        <taxon>Pseudonocardiaceae</taxon>
        <taxon>Amycolatopsis</taxon>
    </lineage>
</organism>
<dbReference type="Proteomes" id="UP000243799">
    <property type="component" value="Unassembled WGS sequence"/>
</dbReference>
<keyword evidence="2" id="KW-1185">Reference proteome</keyword>
<sequence length="92" mass="10728">MMLIPCPWCGPRNENEYRYGGQAHVAYPADPHALSDEQWARYLFFRENPKGIFAERWCHTAGCRRWFNVLRDTVTNTIHAAYRIDEAKPVGS</sequence>
<protein>
    <submittedName>
        <fullName evidence="1">Sarcosine oxidase subunit alpha/sarcosine oxidase subunit delta</fullName>
    </submittedName>
</protein>
<dbReference type="AlphaFoldDB" id="A0A1I1B3K8"/>
<dbReference type="RefSeq" id="WP_091674557.1">
    <property type="nucleotide sequence ID" value="NZ_FOKG01000011.1"/>
</dbReference>
<dbReference type="GO" id="GO:0008115">
    <property type="term" value="F:sarcosine oxidase activity"/>
    <property type="evidence" value="ECO:0007669"/>
    <property type="project" value="InterPro"/>
</dbReference>
<dbReference type="InterPro" id="IPR038561">
    <property type="entry name" value="SoxD_sf"/>
</dbReference>
<evidence type="ECO:0000313" key="1">
    <source>
        <dbReference type="EMBL" id="SFB43180.1"/>
    </source>
</evidence>
<dbReference type="Gene3D" id="3.30.2270.10">
    <property type="entry name" value="Folate-binding superfamily"/>
    <property type="match status" value="1"/>
</dbReference>
<proteinExistence type="predicted"/>
<evidence type="ECO:0000313" key="2">
    <source>
        <dbReference type="Proteomes" id="UP000243799"/>
    </source>
</evidence>
<gene>
    <name evidence="1" type="ORF">SAMN05216266_11168</name>
</gene>
<accession>A0A1I1B3K8</accession>
<dbReference type="InterPro" id="IPR006279">
    <property type="entry name" value="SoxD"/>
</dbReference>